<evidence type="ECO:0000313" key="3">
    <source>
        <dbReference type="Proteomes" id="UP000270626"/>
    </source>
</evidence>
<organism evidence="2 3">
    <name type="scientific">Azonexus fungiphilus</name>
    <dbReference type="NCBI Taxonomy" id="146940"/>
    <lineage>
        <taxon>Bacteria</taxon>
        <taxon>Pseudomonadati</taxon>
        <taxon>Pseudomonadota</taxon>
        <taxon>Betaproteobacteria</taxon>
        <taxon>Rhodocyclales</taxon>
        <taxon>Azonexaceae</taxon>
        <taxon>Azonexus</taxon>
    </lineage>
</organism>
<keyword evidence="1" id="KW-1133">Transmembrane helix</keyword>
<feature type="transmembrane region" description="Helical" evidence="1">
    <location>
        <begin position="71"/>
        <end position="93"/>
    </location>
</feature>
<keyword evidence="1" id="KW-0812">Transmembrane</keyword>
<dbReference type="RefSeq" id="WP_245985677.1">
    <property type="nucleotide sequence ID" value="NZ_RBXP01000016.1"/>
</dbReference>
<dbReference type="InterPro" id="IPR010718">
    <property type="entry name" value="DUF1294"/>
</dbReference>
<keyword evidence="1" id="KW-0472">Membrane</keyword>
<dbReference type="Proteomes" id="UP000270626">
    <property type="component" value="Unassembled WGS sequence"/>
</dbReference>
<protein>
    <submittedName>
        <fullName evidence="2">Uncharacterized membrane protein YsdA (DUF1294 family)</fullName>
    </submittedName>
</protein>
<dbReference type="Pfam" id="PF06961">
    <property type="entry name" value="DUF1294"/>
    <property type="match status" value="1"/>
</dbReference>
<sequence>MLTVRLPAGVAALYAGASLAAFAAYAIDKSAAKAGRRRTPESRLHLLALIGGWPGALAGQRLLRHKSAKPAFLRLFWLSALANCAALGSWLWWTGLA</sequence>
<feature type="transmembrane region" description="Helical" evidence="1">
    <location>
        <begin position="6"/>
        <end position="27"/>
    </location>
</feature>
<evidence type="ECO:0000313" key="2">
    <source>
        <dbReference type="EMBL" id="RKT51237.1"/>
    </source>
</evidence>
<name>A0A495VRE8_9RHOO</name>
<dbReference type="AlphaFoldDB" id="A0A495VRE8"/>
<dbReference type="EMBL" id="RBXP01000016">
    <property type="protein sequence ID" value="RKT51237.1"/>
    <property type="molecule type" value="Genomic_DNA"/>
</dbReference>
<proteinExistence type="predicted"/>
<keyword evidence="3" id="KW-1185">Reference proteome</keyword>
<gene>
    <name evidence="2" type="ORF">DFR40_2450</name>
</gene>
<reference evidence="2 3" key="1">
    <citation type="submission" date="2018-10" db="EMBL/GenBank/DDBJ databases">
        <title>Genomic Encyclopedia of Type Strains, Phase IV (KMG-IV): sequencing the most valuable type-strain genomes for metagenomic binning, comparative biology and taxonomic classification.</title>
        <authorList>
            <person name="Goeker M."/>
        </authorList>
    </citation>
    <scope>NUCLEOTIDE SEQUENCE [LARGE SCALE GENOMIC DNA]</scope>
    <source>
        <strain evidence="2 3">DSM 23841</strain>
    </source>
</reference>
<accession>A0A495VRE8</accession>
<evidence type="ECO:0000256" key="1">
    <source>
        <dbReference type="SAM" id="Phobius"/>
    </source>
</evidence>
<comment type="caution">
    <text evidence="2">The sequence shown here is derived from an EMBL/GenBank/DDBJ whole genome shotgun (WGS) entry which is preliminary data.</text>
</comment>